<accession>A0AAD5YJE2</accession>
<gene>
    <name evidence="10" type="ORF">NLI96_g5184</name>
</gene>
<feature type="region of interest" description="Disordered" evidence="4">
    <location>
        <begin position="404"/>
        <end position="425"/>
    </location>
</feature>
<feature type="domain" description="MIT" evidence="6">
    <location>
        <begin position="510"/>
        <end position="573"/>
    </location>
</feature>
<dbReference type="Pfam" id="PF09336">
    <property type="entry name" value="Vps4_C"/>
    <property type="match status" value="1"/>
</dbReference>
<dbReference type="EMBL" id="JANAWD010000164">
    <property type="protein sequence ID" value="KAJ3485128.1"/>
    <property type="molecule type" value="Genomic_DNA"/>
</dbReference>
<evidence type="ECO:0000259" key="5">
    <source>
        <dbReference type="Pfam" id="PF00004"/>
    </source>
</evidence>
<keyword evidence="2" id="KW-0547">Nucleotide-binding</keyword>
<dbReference type="AlphaFoldDB" id="A0AAD5YJE2"/>
<dbReference type="SUPFAM" id="SSF48371">
    <property type="entry name" value="ARM repeat"/>
    <property type="match status" value="1"/>
</dbReference>
<dbReference type="InterPro" id="IPR003959">
    <property type="entry name" value="ATPase_AAA_core"/>
</dbReference>
<dbReference type="Pfam" id="PF17862">
    <property type="entry name" value="AAA_lid_3"/>
    <property type="match status" value="1"/>
</dbReference>
<dbReference type="Pfam" id="PF25757">
    <property type="entry name" value="TPR_DNAAF5"/>
    <property type="match status" value="1"/>
</dbReference>
<evidence type="ECO:0000259" key="8">
    <source>
        <dbReference type="Pfam" id="PF17862"/>
    </source>
</evidence>
<keyword evidence="3" id="KW-0067">ATP-binding</keyword>
<dbReference type="InterPro" id="IPR011989">
    <property type="entry name" value="ARM-like"/>
</dbReference>
<dbReference type="GO" id="GO:0005524">
    <property type="term" value="F:ATP binding"/>
    <property type="evidence" value="ECO:0007669"/>
    <property type="project" value="UniProtKB-KW"/>
</dbReference>
<evidence type="ECO:0000259" key="9">
    <source>
        <dbReference type="Pfam" id="PF25757"/>
    </source>
</evidence>
<dbReference type="Gene3D" id="1.25.10.10">
    <property type="entry name" value="Leucine-rich Repeat Variant"/>
    <property type="match status" value="1"/>
</dbReference>
<dbReference type="Gene3D" id="1.10.8.60">
    <property type="match status" value="1"/>
</dbReference>
<dbReference type="InterPro" id="IPR007330">
    <property type="entry name" value="MIT_dom"/>
</dbReference>
<dbReference type="GO" id="GO:0016887">
    <property type="term" value="F:ATP hydrolysis activity"/>
    <property type="evidence" value="ECO:0007669"/>
    <property type="project" value="InterPro"/>
</dbReference>
<evidence type="ECO:0000259" key="6">
    <source>
        <dbReference type="Pfam" id="PF04212"/>
    </source>
</evidence>
<dbReference type="InterPro" id="IPR015415">
    <property type="entry name" value="Spast_Vps4_C"/>
</dbReference>
<feature type="domain" description="Dynein axonemal assembly factor 5 TPR repeats" evidence="9">
    <location>
        <begin position="233"/>
        <end position="400"/>
    </location>
</feature>
<dbReference type="InterPro" id="IPR050304">
    <property type="entry name" value="MT-severing_AAA_ATPase"/>
</dbReference>
<dbReference type="InterPro" id="IPR016024">
    <property type="entry name" value="ARM-type_fold"/>
</dbReference>
<organism evidence="10 11">
    <name type="scientific">Meripilus lineatus</name>
    <dbReference type="NCBI Taxonomy" id="2056292"/>
    <lineage>
        <taxon>Eukaryota</taxon>
        <taxon>Fungi</taxon>
        <taxon>Dikarya</taxon>
        <taxon>Basidiomycota</taxon>
        <taxon>Agaricomycotina</taxon>
        <taxon>Agaricomycetes</taxon>
        <taxon>Polyporales</taxon>
        <taxon>Meripilaceae</taxon>
        <taxon>Meripilus</taxon>
    </lineage>
</organism>
<dbReference type="InterPro" id="IPR041569">
    <property type="entry name" value="AAA_lid_3"/>
</dbReference>
<feature type="domain" description="ATPase AAA-type core" evidence="5">
    <location>
        <begin position="673"/>
        <end position="771"/>
    </location>
</feature>
<dbReference type="SUPFAM" id="SSF116846">
    <property type="entry name" value="MIT domain"/>
    <property type="match status" value="1"/>
</dbReference>
<dbReference type="InterPro" id="IPR057978">
    <property type="entry name" value="TPR_DAAF5"/>
</dbReference>
<feature type="region of interest" description="Disordered" evidence="4">
    <location>
        <begin position="577"/>
        <end position="605"/>
    </location>
</feature>
<evidence type="ECO:0000256" key="4">
    <source>
        <dbReference type="SAM" id="MobiDB-lite"/>
    </source>
</evidence>
<feature type="domain" description="AAA ATPase AAA+ lid" evidence="8">
    <location>
        <begin position="794"/>
        <end position="828"/>
    </location>
</feature>
<dbReference type="Proteomes" id="UP001212997">
    <property type="component" value="Unassembled WGS sequence"/>
</dbReference>
<evidence type="ECO:0000313" key="11">
    <source>
        <dbReference type="Proteomes" id="UP001212997"/>
    </source>
</evidence>
<dbReference type="PANTHER" id="PTHR23074:SF83">
    <property type="entry name" value="VACUOLAR PROTEIN SORTING-ASSOCIATED PROTEIN 4A"/>
    <property type="match status" value="1"/>
</dbReference>
<dbReference type="PANTHER" id="PTHR23074">
    <property type="entry name" value="AAA DOMAIN-CONTAINING"/>
    <property type="match status" value="1"/>
</dbReference>
<evidence type="ECO:0000256" key="3">
    <source>
        <dbReference type="ARBA" id="ARBA00022840"/>
    </source>
</evidence>
<dbReference type="FunFam" id="1.10.8.60:FF:000015">
    <property type="entry name" value="vacuolar protein sorting-associated protein 4A"/>
    <property type="match status" value="1"/>
</dbReference>
<keyword evidence="11" id="KW-1185">Reference proteome</keyword>
<evidence type="ECO:0000256" key="1">
    <source>
        <dbReference type="ARBA" id="ARBA00004370"/>
    </source>
</evidence>
<dbReference type="InterPro" id="IPR027417">
    <property type="entry name" value="P-loop_NTPase"/>
</dbReference>
<comment type="subcellular location">
    <subcellularLocation>
        <location evidence="1">Membrane</location>
    </subcellularLocation>
</comment>
<dbReference type="Pfam" id="PF00004">
    <property type="entry name" value="AAA"/>
    <property type="match status" value="1"/>
</dbReference>
<dbReference type="InterPro" id="IPR036181">
    <property type="entry name" value="MIT_dom_sf"/>
</dbReference>
<evidence type="ECO:0000256" key="2">
    <source>
        <dbReference type="ARBA" id="ARBA00022741"/>
    </source>
</evidence>
<dbReference type="GO" id="GO:0016197">
    <property type="term" value="P:endosomal transport"/>
    <property type="evidence" value="ECO:0007669"/>
    <property type="project" value="TreeGrafter"/>
</dbReference>
<evidence type="ECO:0000259" key="7">
    <source>
        <dbReference type="Pfam" id="PF09336"/>
    </source>
</evidence>
<dbReference type="Gene3D" id="3.40.50.300">
    <property type="entry name" value="P-loop containing nucleotide triphosphate hydrolases"/>
    <property type="match status" value="2"/>
</dbReference>
<sequence>MTKTYIMNRLVEKAQMQSPDHYGSRCLALNDLLSEIKQDRNSFLGDQITENKVLRWVLSLVEDNIPEVKDKAVKWSVPLCLIKDLGHNLILLESLGELVKIIRESQMMFVVDKLIEYFAREDKELWDISGLALKTIASELRVESCEKFGQKLLMQLSNSSLPPDTLIEALDILSILIVRFPSSLSDPNLRPASREVLATLSSHSDPTVQTRAVAILAHFRLLDTLQKFWNPFTSNILPLLTSAANIEERTAVQHIASHCRQSPHEVGPFLKDIVPNIIKAMSKDDEELRESCLQALEVVVLRCTAEVAPFLRDIINSAKDFISYGHEGGISPQDTSYKIRRSAATLLSAIIATHPEHLITLYKEVSPVLVSRFGDHEETVRVEVWATYGALLNQTAEYSVQISTKDNEAHRRSKRKRNGGVGVKETPLTPLEAQASSVVDAFVDQLMTSPNASPATLLAGCSLLQQLLTVIPGAFSPRATLSIKNVSMLVSSVDRVSQLTHIPYLPAHNQAAVGIGQRAIEEDHKHNYLTAYKLYYNALEYNEVVLRCGGYRKSKQIISMNDKYLSRAEVMKEYNQSREEKSAKTAIGENGMSNGGAGRGGKKKKFGADPDVKKLRAGLESTIIVDKPNVKWDDIAGLDAVKETLKAAVILPIKFPCLFTGKRQPWRGILFSSDLVSKWEGDSERSVKQLFEMARENKPAIIFIDEVDSLTGPRNGLESEGARRIKTEFLVQMDGVGQDNTGVFVLGATNNPWRLDNTITRRFEKRIYVPLPGPEARKRMFELDVGDAPCQLSDQDYRFLAERTEGFSGSDISIAIREALMPPVRKVSFATHFKLVEDEDGAKWMPWSSGGPETEEKSRIVTDAESNGVQEPPLMIGDFLKSLSTRPIVRAEDIKKYEQW</sequence>
<dbReference type="GO" id="GO:0007033">
    <property type="term" value="P:vacuole organization"/>
    <property type="evidence" value="ECO:0007669"/>
    <property type="project" value="TreeGrafter"/>
</dbReference>
<proteinExistence type="predicted"/>
<dbReference type="GO" id="GO:0016020">
    <property type="term" value="C:membrane"/>
    <property type="evidence" value="ECO:0007669"/>
    <property type="project" value="UniProtKB-SubCell"/>
</dbReference>
<name>A0AAD5YJE2_9APHY</name>
<protein>
    <submittedName>
        <fullName evidence="10">Uncharacterized protein</fullName>
    </submittedName>
</protein>
<reference evidence="10" key="1">
    <citation type="submission" date="2022-07" db="EMBL/GenBank/DDBJ databases">
        <title>Genome Sequence of Physisporinus lineatus.</title>
        <authorList>
            <person name="Buettner E."/>
        </authorList>
    </citation>
    <scope>NUCLEOTIDE SEQUENCE</scope>
    <source>
        <strain evidence="10">VT162</strain>
    </source>
</reference>
<feature type="domain" description="Spastin/Vps4 C-terminal" evidence="7">
    <location>
        <begin position="844"/>
        <end position="900"/>
    </location>
</feature>
<comment type="caution">
    <text evidence="10">The sequence shown here is derived from an EMBL/GenBank/DDBJ whole genome shotgun (WGS) entry which is preliminary data.</text>
</comment>
<dbReference type="SUPFAM" id="SSF52540">
    <property type="entry name" value="P-loop containing nucleoside triphosphate hydrolases"/>
    <property type="match status" value="1"/>
</dbReference>
<dbReference type="Pfam" id="PF04212">
    <property type="entry name" value="MIT"/>
    <property type="match status" value="1"/>
</dbReference>
<evidence type="ECO:0000313" key="10">
    <source>
        <dbReference type="EMBL" id="KAJ3485128.1"/>
    </source>
</evidence>